<dbReference type="SUPFAM" id="SSF47781">
    <property type="entry name" value="RuvA domain 2-like"/>
    <property type="match status" value="1"/>
</dbReference>
<dbReference type="Proteomes" id="UP000640335">
    <property type="component" value="Unassembled WGS sequence"/>
</dbReference>
<comment type="caution">
    <text evidence="3">The sequence shown here is derived from an EMBL/GenBank/DDBJ whole genome shotgun (WGS) entry which is preliminary data.</text>
</comment>
<evidence type="ECO:0000313" key="4">
    <source>
        <dbReference type="Proteomes" id="UP000640335"/>
    </source>
</evidence>
<protein>
    <submittedName>
        <fullName evidence="3">Helix-hairpin-helix domain-containing protein</fullName>
    </submittedName>
</protein>
<dbReference type="InterPro" id="IPR019554">
    <property type="entry name" value="Soluble_ligand-bd"/>
</dbReference>
<feature type="domain" description="Helix-hairpin-helix DNA-binding motif class 1" evidence="2">
    <location>
        <begin position="165"/>
        <end position="184"/>
    </location>
</feature>
<feature type="domain" description="Helix-hairpin-helix DNA-binding motif class 1" evidence="2">
    <location>
        <begin position="195"/>
        <end position="214"/>
    </location>
</feature>
<dbReference type="InterPro" id="IPR010994">
    <property type="entry name" value="RuvA_2-like"/>
</dbReference>
<dbReference type="PANTHER" id="PTHR21180">
    <property type="entry name" value="ENDONUCLEASE/EXONUCLEASE/PHOSPHATASE FAMILY DOMAIN-CONTAINING PROTEIN 1"/>
    <property type="match status" value="1"/>
</dbReference>
<sequence>MDKKIKNLLTLKNIILITLGIFCIITSFYLYGRNKSKVFKDEYMNNIFVEENITEESISVSGENIINNNNSNKIFVEIKGEVSKPDVYEIDEGSIIRDLIDKAGGLTPEANIDNINRAEKLINNQLIVIPNKNDEVITQNNNTGNTASSGITKDGMININKASLSELQEITGIGEVKAKSIIDYREKNGGFKSIEDIKNVDGIGSKTFEKIKEQICI</sequence>
<dbReference type="InterPro" id="IPR003583">
    <property type="entry name" value="Hlx-hairpin-Hlx_DNA-bd_motif"/>
</dbReference>
<dbReference type="Pfam" id="PF10531">
    <property type="entry name" value="SLBB"/>
    <property type="match status" value="1"/>
</dbReference>
<evidence type="ECO:0000256" key="1">
    <source>
        <dbReference type="SAM" id="Phobius"/>
    </source>
</evidence>
<dbReference type="PANTHER" id="PTHR21180:SF32">
    <property type="entry name" value="ENDONUCLEASE_EXONUCLEASE_PHOSPHATASE FAMILY DOMAIN-CONTAINING PROTEIN 1"/>
    <property type="match status" value="1"/>
</dbReference>
<dbReference type="Pfam" id="PF12836">
    <property type="entry name" value="HHH_3"/>
    <property type="match status" value="1"/>
</dbReference>
<dbReference type="EMBL" id="JACSQZ010000016">
    <property type="protein sequence ID" value="MBD7914782.1"/>
    <property type="molecule type" value="Genomic_DNA"/>
</dbReference>
<dbReference type="SMART" id="SM00278">
    <property type="entry name" value="HhH1"/>
    <property type="match status" value="2"/>
</dbReference>
<accession>A0ABR8Q2Y7</accession>
<dbReference type="InterPro" id="IPR004509">
    <property type="entry name" value="Competence_ComEA_HhH"/>
</dbReference>
<keyword evidence="4" id="KW-1185">Reference proteome</keyword>
<reference evidence="3 4" key="1">
    <citation type="submission" date="2020-08" db="EMBL/GenBank/DDBJ databases">
        <title>A Genomic Blueprint of the Chicken Gut Microbiome.</title>
        <authorList>
            <person name="Gilroy R."/>
            <person name="Ravi A."/>
            <person name="Getino M."/>
            <person name="Pursley I."/>
            <person name="Horton D.L."/>
            <person name="Alikhan N.-F."/>
            <person name="Baker D."/>
            <person name="Gharbi K."/>
            <person name="Hall N."/>
            <person name="Watson M."/>
            <person name="Adriaenssens E.M."/>
            <person name="Foster-Nyarko E."/>
            <person name="Jarju S."/>
            <person name="Secka A."/>
            <person name="Antonio M."/>
            <person name="Oren A."/>
            <person name="Chaudhuri R."/>
            <person name="La Ragione R.M."/>
            <person name="Hildebrand F."/>
            <person name="Pallen M.J."/>
        </authorList>
    </citation>
    <scope>NUCLEOTIDE SEQUENCE [LARGE SCALE GENOMIC DNA]</scope>
    <source>
        <strain evidence="3 4">Sa3CUN1</strain>
    </source>
</reference>
<proteinExistence type="predicted"/>
<name>A0ABR8Q2Y7_9CLOT</name>
<evidence type="ECO:0000259" key="2">
    <source>
        <dbReference type="SMART" id="SM00278"/>
    </source>
</evidence>
<feature type="transmembrane region" description="Helical" evidence="1">
    <location>
        <begin position="14"/>
        <end position="31"/>
    </location>
</feature>
<dbReference type="RefSeq" id="WP_191749546.1">
    <property type="nucleotide sequence ID" value="NZ_JACSQZ010000016.1"/>
</dbReference>
<organism evidence="3 4">
    <name type="scientific">Clostridium gallinarum</name>
    <dbReference type="NCBI Taxonomy" id="2762246"/>
    <lineage>
        <taxon>Bacteria</taxon>
        <taxon>Bacillati</taxon>
        <taxon>Bacillota</taxon>
        <taxon>Clostridia</taxon>
        <taxon>Eubacteriales</taxon>
        <taxon>Clostridiaceae</taxon>
        <taxon>Clostridium</taxon>
    </lineage>
</organism>
<gene>
    <name evidence="3" type="ORF">H9660_06450</name>
</gene>
<keyword evidence="1" id="KW-0812">Transmembrane</keyword>
<keyword evidence="1" id="KW-1133">Transmembrane helix</keyword>
<dbReference type="NCBIfam" id="TIGR00426">
    <property type="entry name" value="competence protein ComEA helix-hairpin-helix repeat region"/>
    <property type="match status" value="1"/>
</dbReference>
<dbReference type="InterPro" id="IPR051675">
    <property type="entry name" value="Endo/Exo/Phosphatase_dom_1"/>
</dbReference>
<keyword evidence="1" id="KW-0472">Membrane</keyword>
<evidence type="ECO:0000313" key="3">
    <source>
        <dbReference type="EMBL" id="MBD7914782.1"/>
    </source>
</evidence>
<dbReference type="Gene3D" id="1.10.150.280">
    <property type="entry name" value="AF1531-like domain"/>
    <property type="match status" value="1"/>
</dbReference>